<protein>
    <submittedName>
        <fullName evidence="1">Uncharacterized protein</fullName>
    </submittedName>
</protein>
<evidence type="ECO:0000313" key="1">
    <source>
        <dbReference type="EMBL" id="KAI4865093.1"/>
    </source>
</evidence>
<gene>
    <name evidence="1" type="ORF">F4820DRAFT_421753</name>
</gene>
<name>A0ACB9Z1H7_9PEZI</name>
<sequence length="59" mass="6898">MERELLLDYRSMTFAHSSQNVLRSYGIESVRRLQETAGEYDPKGLFQDLKNSSFLLRSL</sequence>
<organism evidence="1 2">
    <name type="scientific">Hypoxylon rubiginosum</name>
    <dbReference type="NCBI Taxonomy" id="110542"/>
    <lineage>
        <taxon>Eukaryota</taxon>
        <taxon>Fungi</taxon>
        <taxon>Dikarya</taxon>
        <taxon>Ascomycota</taxon>
        <taxon>Pezizomycotina</taxon>
        <taxon>Sordariomycetes</taxon>
        <taxon>Xylariomycetidae</taxon>
        <taxon>Xylariales</taxon>
        <taxon>Hypoxylaceae</taxon>
        <taxon>Hypoxylon</taxon>
    </lineage>
</organism>
<dbReference type="Proteomes" id="UP001497700">
    <property type="component" value="Unassembled WGS sequence"/>
</dbReference>
<accession>A0ACB9Z1H7</accession>
<keyword evidence="2" id="KW-1185">Reference proteome</keyword>
<dbReference type="EMBL" id="MU393477">
    <property type="protein sequence ID" value="KAI4865093.1"/>
    <property type="molecule type" value="Genomic_DNA"/>
</dbReference>
<comment type="caution">
    <text evidence="1">The sequence shown here is derived from an EMBL/GenBank/DDBJ whole genome shotgun (WGS) entry which is preliminary data.</text>
</comment>
<reference evidence="1 2" key="1">
    <citation type="journal article" date="2022" name="New Phytol.">
        <title>Ecological generalism drives hyperdiversity of secondary metabolite gene clusters in xylarialean endophytes.</title>
        <authorList>
            <person name="Franco M.E.E."/>
            <person name="Wisecaver J.H."/>
            <person name="Arnold A.E."/>
            <person name="Ju Y.M."/>
            <person name="Slot J.C."/>
            <person name="Ahrendt S."/>
            <person name="Moore L.P."/>
            <person name="Eastman K.E."/>
            <person name="Scott K."/>
            <person name="Konkel Z."/>
            <person name="Mondo S.J."/>
            <person name="Kuo A."/>
            <person name="Hayes R.D."/>
            <person name="Haridas S."/>
            <person name="Andreopoulos B."/>
            <person name="Riley R."/>
            <person name="LaButti K."/>
            <person name="Pangilinan J."/>
            <person name="Lipzen A."/>
            <person name="Amirebrahimi M."/>
            <person name="Yan J."/>
            <person name="Adam C."/>
            <person name="Keymanesh K."/>
            <person name="Ng V."/>
            <person name="Louie K."/>
            <person name="Northen T."/>
            <person name="Drula E."/>
            <person name="Henrissat B."/>
            <person name="Hsieh H.M."/>
            <person name="Youens-Clark K."/>
            <person name="Lutzoni F."/>
            <person name="Miadlikowska J."/>
            <person name="Eastwood D.C."/>
            <person name="Hamelin R.C."/>
            <person name="Grigoriev I.V."/>
            <person name="U'Ren J.M."/>
        </authorList>
    </citation>
    <scope>NUCLEOTIDE SEQUENCE [LARGE SCALE GENOMIC DNA]</scope>
    <source>
        <strain evidence="1 2">CBS 119005</strain>
    </source>
</reference>
<evidence type="ECO:0000313" key="2">
    <source>
        <dbReference type="Proteomes" id="UP001497700"/>
    </source>
</evidence>
<proteinExistence type="predicted"/>